<accession>A0A7X4LN62</accession>
<reference evidence="1 2" key="1">
    <citation type="submission" date="2019-10" db="EMBL/GenBank/DDBJ databases">
        <title>Vibrio sp. nov. isolated from a shrimp pond.</title>
        <authorList>
            <person name="Gomez-Gil B."/>
            <person name="Enciso-Ibarra J."/>
            <person name="Enciso-Ibarra K."/>
            <person name="Bolan-Mejia C."/>
        </authorList>
    </citation>
    <scope>NUCLEOTIDE SEQUENCE [LARGE SCALE GENOMIC DNA]</scope>
    <source>
        <strain evidence="1 2">CAIM 722</strain>
    </source>
</reference>
<organism evidence="1 2">
    <name type="scientific">Vibrio eleionomae</name>
    <dbReference type="NCBI Taxonomy" id="2653505"/>
    <lineage>
        <taxon>Bacteria</taxon>
        <taxon>Pseudomonadati</taxon>
        <taxon>Pseudomonadota</taxon>
        <taxon>Gammaproteobacteria</taxon>
        <taxon>Vibrionales</taxon>
        <taxon>Vibrionaceae</taxon>
        <taxon>Vibrio</taxon>
    </lineage>
</organism>
<dbReference type="RefSeq" id="WP_161157202.1">
    <property type="nucleotide sequence ID" value="NZ_WEKT01000035.1"/>
</dbReference>
<gene>
    <name evidence="1" type="ORF">F9817_16195</name>
</gene>
<name>A0A7X4LN62_9VIBR</name>
<evidence type="ECO:0000313" key="1">
    <source>
        <dbReference type="EMBL" id="MZI94722.1"/>
    </source>
</evidence>
<proteinExistence type="predicted"/>
<protein>
    <submittedName>
        <fullName evidence="1">Uncharacterized protein</fullName>
    </submittedName>
</protein>
<dbReference type="Proteomes" id="UP000462621">
    <property type="component" value="Unassembled WGS sequence"/>
</dbReference>
<dbReference type="EMBL" id="WEKT01000035">
    <property type="protein sequence ID" value="MZI94722.1"/>
    <property type="molecule type" value="Genomic_DNA"/>
</dbReference>
<dbReference type="AlphaFoldDB" id="A0A7X4LN62"/>
<comment type="caution">
    <text evidence="1">The sequence shown here is derived from an EMBL/GenBank/DDBJ whole genome shotgun (WGS) entry which is preliminary data.</text>
</comment>
<keyword evidence="2" id="KW-1185">Reference proteome</keyword>
<sequence length="158" mass="19457">MAEWLPDLVLFEDYDGQWPPYLDAIYTFFEQDFVRNKPVYQGKRLGLKRYPEYEGKSATFWHMTSTGNEEDERIPDFRRCERIRWPKPVIENDQEPELKIWAEPKGKNQRIHIWYEDEGYLVVLDDRGEYILPWTAFYVEHEHQRTKYIKRWKRYTGQ</sequence>
<evidence type="ECO:0000313" key="2">
    <source>
        <dbReference type="Proteomes" id="UP000462621"/>
    </source>
</evidence>